<dbReference type="Gene3D" id="1.25.10.10">
    <property type="entry name" value="Leucine-rich Repeat Variant"/>
    <property type="match status" value="2"/>
</dbReference>
<keyword evidence="2" id="KW-1185">Reference proteome</keyword>
<protein>
    <recommendedName>
        <fullName evidence="3">Leucine rich repeat (LRR) protein</fullName>
    </recommendedName>
</protein>
<proteinExistence type="predicted"/>
<dbReference type="Pfam" id="PF01816">
    <property type="entry name" value="LRV"/>
    <property type="match status" value="1"/>
</dbReference>
<dbReference type="Proteomes" id="UP000601223">
    <property type="component" value="Unassembled WGS sequence"/>
</dbReference>
<evidence type="ECO:0008006" key="3">
    <source>
        <dbReference type="Google" id="ProtNLM"/>
    </source>
</evidence>
<evidence type="ECO:0000313" key="2">
    <source>
        <dbReference type="Proteomes" id="UP000601223"/>
    </source>
</evidence>
<name>A0A8J3JI94_9ACTN</name>
<sequence length="483" mass="53559">MTADDSILRGLLANPSLPADLMLRLIEHADPSVVARALSSRVNLPDVVVAAMARHRDVRVRGAVIEMPNVADADVVRLLQDPEPRIRRFTMERAHMGYGLPEQAYLVLAADPDPAVRAWLVTMPELPAQALPLLADDPEHGDLVVLRHGAPDAAHAAYLRLLVHEDPHRRRIALSAPGRVPPPHLLVRLLDDPATRAAATAHADLDGGVAERLAGDPDQAVRQALAAHPALPPAQLAQLAADPEAAVRATLADRENLPDQLREQLAADDDRAVRRTVLYSEHTPDGLRERIEYPLDRHERAWPVEWLHRRCDDTALQARYARSTQAAYRRTVACCPHLDTGTVALLADDEDFAVRLLLAENHPDAPPRLLARMVREWTGYSIWKLMRHPNFPADVIDEFTRSDDSGLHWCAVFSDRLTEEQKARLRNAPDAELRRSVDPDLPPVADLLTMLTDAEPTVRAQAARHRNLPVDSMRQLVAALTAH</sequence>
<accession>A0A8J3JI94</accession>
<dbReference type="InterPro" id="IPR011989">
    <property type="entry name" value="ARM-like"/>
</dbReference>
<gene>
    <name evidence="1" type="ORF">Cba03nite_65400</name>
</gene>
<dbReference type="InterPro" id="IPR004830">
    <property type="entry name" value="LRR_variant"/>
</dbReference>
<evidence type="ECO:0000313" key="1">
    <source>
        <dbReference type="EMBL" id="GIF85191.1"/>
    </source>
</evidence>
<comment type="caution">
    <text evidence="1">The sequence shown here is derived from an EMBL/GenBank/DDBJ whole genome shotgun (WGS) entry which is preliminary data.</text>
</comment>
<dbReference type="AlphaFoldDB" id="A0A8J3JI94"/>
<dbReference type="EMBL" id="BONF01000044">
    <property type="protein sequence ID" value="GIF85191.1"/>
    <property type="molecule type" value="Genomic_DNA"/>
</dbReference>
<organism evidence="1 2">
    <name type="scientific">Catellatospora bangladeshensis</name>
    <dbReference type="NCBI Taxonomy" id="310355"/>
    <lineage>
        <taxon>Bacteria</taxon>
        <taxon>Bacillati</taxon>
        <taxon>Actinomycetota</taxon>
        <taxon>Actinomycetes</taxon>
        <taxon>Micromonosporales</taxon>
        <taxon>Micromonosporaceae</taxon>
        <taxon>Catellatospora</taxon>
    </lineage>
</organism>
<reference evidence="1 2" key="1">
    <citation type="submission" date="2021-01" db="EMBL/GenBank/DDBJ databases">
        <title>Whole genome shotgun sequence of Catellatospora bangladeshensis NBRC 107357.</title>
        <authorList>
            <person name="Komaki H."/>
            <person name="Tamura T."/>
        </authorList>
    </citation>
    <scope>NUCLEOTIDE SEQUENCE [LARGE SCALE GENOMIC DNA]</scope>
    <source>
        <strain evidence="1 2">NBRC 107357</strain>
    </source>
</reference>
<dbReference type="RefSeq" id="WP_203754638.1">
    <property type="nucleotide sequence ID" value="NZ_BONF01000044.1"/>
</dbReference>